<dbReference type="Pfam" id="PF24864">
    <property type="entry name" value="DUF7730"/>
    <property type="match status" value="1"/>
</dbReference>
<keyword evidence="4" id="KW-1185">Reference proteome</keyword>
<name>A0A6A6SSM6_9PLEO</name>
<accession>A0A6A6SSM6</accession>
<dbReference type="EMBL" id="MU004451">
    <property type="protein sequence ID" value="KAF2650552.1"/>
    <property type="molecule type" value="Genomic_DNA"/>
</dbReference>
<dbReference type="OrthoDB" id="4757095at2759"/>
<feature type="region of interest" description="Disordered" evidence="1">
    <location>
        <begin position="103"/>
        <end position="125"/>
    </location>
</feature>
<dbReference type="AlphaFoldDB" id="A0A6A6SSM6"/>
<proteinExistence type="predicted"/>
<sequence>MHTLKHRYLPAAAAQHRDTLHLLQLSRLFSTTLDLCSLLRFLEPQYLAELEMDTLIDPQLKSKFFALPAELRVAIYAYSVPDQLHIFLREDGFFRFLRCMQRGKDDDPDCESQRSNDKEIWKDPSSDPVCGRRLRSSWGPHWRCEEYAMQMQEADEARHATTMVTLFHVCKRIFFEVAETIADVTTFHVNDLDTLRNLVSLPSELESGRSSTSILFGFILPNLKELNISLRLDLDTYKAFDNTGDSGGSESSLSSAWTGLLLANKHSSQLRRLWIWLDHTDPCSWSVVNERAVLSPFAALANDLNLEVSIDLPKLHPKWESPHRHFTEESPRLPLAIHRRHRQRYHGIERSDGSICVEYKADFPELHQLVDWDEAVPMTMEEVEEAERRSWRDGVDPTEIFYNGSATCTLSLI</sequence>
<dbReference type="Proteomes" id="UP000799324">
    <property type="component" value="Unassembled WGS sequence"/>
</dbReference>
<evidence type="ECO:0000313" key="3">
    <source>
        <dbReference type="EMBL" id="KAF2650552.1"/>
    </source>
</evidence>
<feature type="domain" description="DUF7730" evidence="2">
    <location>
        <begin position="58"/>
        <end position="200"/>
    </location>
</feature>
<evidence type="ECO:0000259" key="2">
    <source>
        <dbReference type="Pfam" id="PF24864"/>
    </source>
</evidence>
<dbReference type="InterPro" id="IPR056632">
    <property type="entry name" value="DUF7730"/>
</dbReference>
<organism evidence="3 4">
    <name type="scientific">Lophiostoma macrostomum CBS 122681</name>
    <dbReference type="NCBI Taxonomy" id="1314788"/>
    <lineage>
        <taxon>Eukaryota</taxon>
        <taxon>Fungi</taxon>
        <taxon>Dikarya</taxon>
        <taxon>Ascomycota</taxon>
        <taxon>Pezizomycotina</taxon>
        <taxon>Dothideomycetes</taxon>
        <taxon>Pleosporomycetidae</taxon>
        <taxon>Pleosporales</taxon>
        <taxon>Lophiostomataceae</taxon>
        <taxon>Lophiostoma</taxon>
    </lineage>
</organism>
<evidence type="ECO:0000313" key="4">
    <source>
        <dbReference type="Proteomes" id="UP000799324"/>
    </source>
</evidence>
<gene>
    <name evidence="3" type="ORF">K491DRAFT_128108</name>
</gene>
<feature type="compositionally biased region" description="Basic and acidic residues" evidence="1">
    <location>
        <begin position="111"/>
        <end position="125"/>
    </location>
</feature>
<protein>
    <recommendedName>
        <fullName evidence="2">DUF7730 domain-containing protein</fullName>
    </recommendedName>
</protein>
<evidence type="ECO:0000256" key="1">
    <source>
        <dbReference type="SAM" id="MobiDB-lite"/>
    </source>
</evidence>
<reference evidence="3" key="1">
    <citation type="journal article" date="2020" name="Stud. Mycol.">
        <title>101 Dothideomycetes genomes: a test case for predicting lifestyles and emergence of pathogens.</title>
        <authorList>
            <person name="Haridas S."/>
            <person name="Albert R."/>
            <person name="Binder M."/>
            <person name="Bloem J."/>
            <person name="Labutti K."/>
            <person name="Salamov A."/>
            <person name="Andreopoulos B."/>
            <person name="Baker S."/>
            <person name="Barry K."/>
            <person name="Bills G."/>
            <person name="Bluhm B."/>
            <person name="Cannon C."/>
            <person name="Castanera R."/>
            <person name="Culley D."/>
            <person name="Daum C."/>
            <person name="Ezra D."/>
            <person name="Gonzalez J."/>
            <person name="Henrissat B."/>
            <person name="Kuo A."/>
            <person name="Liang C."/>
            <person name="Lipzen A."/>
            <person name="Lutzoni F."/>
            <person name="Magnuson J."/>
            <person name="Mondo S."/>
            <person name="Nolan M."/>
            <person name="Ohm R."/>
            <person name="Pangilinan J."/>
            <person name="Park H.-J."/>
            <person name="Ramirez L."/>
            <person name="Alfaro M."/>
            <person name="Sun H."/>
            <person name="Tritt A."/>
            <person name="Yoshinaga Y."/>
            <person name="Zwiers L.-H."/>
            <person name="Turgeon B."/>
            <person name="Goodwin S."/>
            <person name="Spatafora J."/>
            <person name="Crous P."/>
            <person name="Grigoriev I."/>
        </authorList>
    </citation>
    <scope>NUCLEOTIDE SEQUENCE</scope>
    <source>
        <strain evidence="3">CBS 122681</strain>
    </source>
</reference>